<evidence type="ECO:0000259" key="2">
    <source>
        <dbReference type="Pfam" id="PF03372"/>
    </source>
</evidence>
<feature type="transmembrane region" description="Helical" evidence="1">
    <location>
        <begin position="82"/>
        <end position="103"/>
    </location>
</feature>
<dbReference type="Pfam" id="PF03372">
    <property type="entry name" value="Exo_endo_phos"/>
    <property type="match status" value="1"/>
</dbReference>
<keyword evidence="1" id="KW-0472">Membrane</keyword>
<evidence type="ECO:0000313" key="4">
    <source>
        <dbReference type="Proteomes" id="UP001241110"/>
    </source>
</evidence>
<dbReference type="GO" id="GO:0016020">
    <property type="term" value="C:membrane"/>
    <property type="evidence" value="ECO:0007669"/>
    <property type="project" value="GOC"/>
</dbReference>
<dbReference type="SUPFAM" id="SSF56219">
    <property type="entry name" value="DNase I-like"/>
    <property type="match status" value="1"/>
</dbReference>
<dbReference type="Gene3D" id="3.60.10.10">
    <property type="entry name" value="Endonuclease/exonuclease/phosphatase"/>
    <property type="match status" value="1"/>
</dbReference>
<dbReference type="AlphaFoldDB" id="A0AAE3QNS3"/>
<keyword evidence="1" id="KW-0812">Transmembrane</keyword>
<dbReference type="GO" id="GO:0006506">
    <property type="term" value="P:GPI anchor biosynthetic process"/>
    <property type="evidence" value="ECO:0007669"/>
    <property type="project" value="TreeGrafter"/>
</dbReference>
<dbReference type="Proteomes" id="UP001241110">
    <property type="component" value="Unassembled WGS sequence"/>
</dbReference>
<dbReference type="PANTHER" id="PTHR14859">
    <property type="entry name" value="CALCOFLUOR WHITE HYPERSENSITIVE PROTEIN PRECURSOR"/>
    <property type="match status" value="1"/>
</dbReference>
<feature type="transmembrane region" description="Helical" evidence="1">
    <location>
        <begin position="50"/>
        <end position="75"/>
    </location>
</feature>
<dbReference type="InterPro" id="IPR036691">
    <property type="entry name" value="Endo/exonu/phosph_ase_sf"/>
</dbReference>
<dbReference type="InterPro" id="IPR005135">
    <property type="entry name" value="Endo/exonuclease/phosphatase"/>
</dbReference>
<gene>
    <name evidence="3" type="ORF">QNI16_06270</name>
</gene>
<dbReference type="PANTHER" id="PTHR14859:SF15">
    <property type="entry name" value="ENDONUCLEASE_EXONUCLEASE_PHOSPHATASE DOMAIN-CONTAINING PROTEIN"/>
    <property type="match status" value="1"/>
</dbReference>
<protein>
    <submittedName>
        <fullName evidence="3">Endonuclease/exonuclease/phosphatase family protein</fullName>
    </submittedName>
</protein>
<dbReference type="CDD" id="cd09084">
    <property type="entry name" value="EEP-2"/>
    <property type="match status" value="1"/>
</dbReference>
<sequence>MFFTKVYSQTNQRIQKLSWRQRIVWIFNILLYLYSLIAFLAIHIPPTRFWPVGFITLSIPIILVIHIFLSIYWIWAYSKRAIVSILILIIAYPLFERTFVLHWKEAPDSTQNTIKVLSYNTQRLNAHDYYEGDKSKPKKIIEWISQSDADIKCLQEFHDEDGSKTFNAISKIATSGNYNYYITPLAQSDGSKGFDGVAIFTKYPIIHTGDIIFDRRTLNKGIFVDIKVGEDTLRVFSVHLYSMSIRAEKLGINKEYKEVKSGFKDVFARLRRGFITHSRQVTILERYIQESPYPVIVCGDFNAVPYSFAYQKIRKNLANAFEDAGSGFGFSYNDSKLFFLRIDNQFYSDTHLDVSDFQTHREIGFSDHFPISATYTLINPQQKR</sequence>
<dbReference type="InterPro" id="IPR051916">
    <property type="entry name" value="GPI-anchor_lipid_remodeler"/>
</dbReference>
<proteinExistence type="predicted"/>
<accession>A0AAE3QNS3</accession>
<comment type="caution">
    <text evidence="3">The sequence shown here is derived from an EMBL/GenBank/DDBJ whole genome shotgun (WGS) entry which is preliminary data.</text>
</comment>
<organism evidence="3 4">
    <name type="scientific">Xanthocytophaga flava</name>
    <dbReference type="NCBI Taxonomy" id="3048013"/>
    <lineage>
        <taxon>Bacteria</taxon>
        <taxon>Pseudomonadati</taxon>
        <taxon>Bacteroidota</taxon>
        <taxon>Cytophagia</taxon>
        <taxon>Cytophagales</taxon>
        <taxon>Rhodocytophagaceae</taxon>
        <taxon>Xanthocytophaga</taxon>
    </lineage>
</organism>
<dbReference type="RefSeq" id="WP_313976659.1">
    <property type="nucleotide sequence ID" value="NZ_JASJOS010000003.1"/>
</dbReference>
<keyword evidence="3" id="KW-0378">Hydrolase</keyword>
<keyword evidence="3" id="KW-0255">Endonuclease</keyword>
<evidence type="ECO:0000313" key="3">
    <source>
        <dbReference type="EMBL" id="MDJ1480084.1"/>
    </source>
</evidence>
<reference evidence="3" key="1">
    <citation type="submission" date="2023-05" db="EMBL/GenBank/DDBJ databases">
        <authorList>
            <person name="Zhang X."/>
        </authorList>
    </citation>
    <scope>NUCLEOTIDE SEQUENCE</scope>
    <source>
        <strain evidence="3">YF14B1</strain>
    </source>
</reference>
<feature type="domain" description="Endonuclease/exonuclease/phosphatase" evidence="2">
    <location>
        <begin position="117"/>
        <end position="368"/>
    </location>
</feature>
<dbReference type="EMBL" id="JASJOS010000003">
    <property type="protein sequence ID" value="MDJ1480084.1"/>
    <property type="molecule type" value="Genomic_DNA"/>
</dbReference>
<keyword evidence="1" id="KW-1133">Transmembrane helix</keyword>
<name>A0AAE3QNS3_9BACT</name>
<feature type="transmembrane region" description="Helical" evidence="1">
    <location>
        <begin position="23"/>
        <end position="44"/>
    </location>
</feature>
<evidence type="ECO:0000256" key="1">
    <source>
        <dbReference type="SAM" id="Phobius"/>
    </source>
</evidence>
<keyword evidence="3" id="KW-0540">Nuclease</keyword>
<dbReference type="GO" id="GO:0004519">
    <property type="term" value="F:endonuclease activity"/>
    <property type="evidence" value="ECO:0007669"/>
    <property type="project" value="UniProtKB-KW"/>
</dbReference>